<dbReference type="AlphaFoldDB" id="A0A3N4GE02"/>
<comment type="caution">
    <text evidence="1">The sequence shown here is derived from an EMBL/GenBank/DDBJ whole genome shotgun (WGS) entry which is preliminary data.</text>
</comment>
<feature type="non-terminal residue" evidence="1">
    <location>
        <position position="73"/>
    </location>
</feature>
<keyword evidence="2" id="KW-1185">Reference proteome</keyword>
<sequence>MMTKTIKLQIYPTSEQIVLFREVQHVFTKACNYVSQYVFDNDFELNQRILHDALYRILRSDFDLQSQMAQSVI</sequence>
<organism evidence="1 2">
    <name type="scientific">Aerococcus agrisoli</name>
    <dbReference type="NCBI Taxonomy" id="2487350"/>
    <lineage>
        <taxon>Bacteria</taxon>
        <taxon>Bacillati</taxon>
        <taxon>Bacillota</taxon>
        <taxon>Bacilli</taxon>
        <taxon>Lactobacillales</taxon>
        <taxon>Aerococcaceae</taxon>
        <taxon>Aerococcus</taxon>
    </lineage>
</organism>
<evidence type="ECO:0000313" key="2">
    <source>
        <dbReference type="Proteomes" id="UP000273977"/>
    </source>
</evidence>
<protein>
    <submittedName>
        <fullName evidence="1">Transposase</fullName>
    </submittedName>
</protein>
<gene>
    <name evidence="1" type="ORF">EF384_09745</name>
</gene>
<proteinExistence type="predicted"/>
<reference evidence="1 2" key="1">
    <citation type="submission" date="2018-11" db="EMBL/GenBank/DDBJ databases">
        <title>Aerococcus sp. SJQ22, whole genome shotgun sequence.</title>
        <authorList>
            <person name="Sun L."/>
            <person name="Gao X."/>
            <person name="Chen W."/>
            <person name="Huang K."/>
        </authorList>
    </citation>
    <scope>NUCLEOTIDE SEQUENCE [LARGE SCALE GENOMIC DNA]</scope>
    <source>
        <strain evidence="1 2">SJQ22</strain>
    </source>
</reference>
<accession>A0A3N4GE02</accession>
<dbReference type="Proteomes" id="UP000273977">
    <property type="component" value="Unassembled WGS sequence"/>
</dbReference>
<dbReference type="EMBL" id="RKMG01000103">
    <property type="protein sequence ID" value="RPA51124.1"/>
    <property type="molecule type" value="Genomic_DNA"/>
</dbReference>
<evidence type="ECO:0000313" key="1">
    <source>
        <dbReference type="EMBL" id="RPA51124.1"/>
    </source>
</evidence>
<name>A0A3N4GE02_9LACT</name>